<dbReference type="GO" id="GO:0003677">
    <property type="term" value="F:DNA binding"/>
    <property type="evidence" value="ECO:0007669"/>
    <property type="project" value="UniProtKB-KW"/>
</dbReference>
<evidence type="ECO:0000313" key="2">
    <source>
        <dbReference type="Proteomes" id="UP000553034"/>
    </source>
</evidence>
<evidence type="ECO:0000313" key="1">
    <source>
        <dbReference type="EMBL" id="MBB4118191.1"/>
    </source>
</evidence>
<keyword evidence="2" id="KW-1185">Reference proteome</keyword>
<accession>A0A840EM85</accession>
<protein>
    <submittedName>
        <fullName evidence="1">DNA-binding transcriptional ArsR family regulator</fullName>
    </submittedName>
</protein>
<dbReference type="InterPro" id="IPR036390">
    <property type="entry name" value="WH_DNA-bd_sf"/>
</dbReference>
<proteinExistence type="predicted"/>
<dbReference type="AlphaFoldDB" id="A0A840EM85"/>
<dbReference type="Proteomes" id="UP000553034">
    <property type="component" value="Unassembled WGS sequence"/>
</dbReference>
<dbReference type="RefSeq" id="WP_221403677.1">
    <property type="nucleotide sequence ID" value="NZ_JACIFO010000002.1"/>
</dbReference>
<comment type="caution">
    <text evidence="1">The sequence shown here is derived from an EMBL/GenBank/DDBJ whole genome shotgun (WGS) entry which is preliminary data.</text>
</comment>
<name>A0A840EM85_9FLAO</name>
<reference evidence="1 2" key="1">
    <citation type="submission" date="2020-08" db="EMBL/GenBank/DDBJ databases">
        <title>Genomic Encyclopedia of Type Strains, Phase IV (KMG-IV): sequencing the most valuable type-strain genomes for metagenomic binning, comparative biology and taxonomic classification.</title>
        <authorList>
            <person name="Goeker M."/>
        </authorList>
    </citation>
    <scope>NUCLEOTIDE SEQUENCE [LARGE SCALE GENOMIC DNA]</scope>
    <source>
        <strain evidence="1 2">DSM 29568</strain>
    </source>
</reference>
<gene>
    <name evidence="1" type="ORF">GGR32_000465</name>
</gene>
<dbReference type="EMBL" id="JACIFO010000002">
    <property type="protein sequence ID" value="MBB4118191.1"/>
    <property type="molecule type" value="Genomic_DNA"/>
</dbReference>
<organism evidence="1 2">
    <name type="scientific">Mesonia hippocampi</name>
    <dbReference type="NCBI Taxonomy" id="1628250"/>
    <lineage>
        <taxon>Bacteria</taxon>
        <taxon>Pseudomonadati</taxon>
        <taxon>Bacteroidota</taxon>
        <taxon>Flavobacteriia</taxon>
        <taxon>Flavobacteriales</taxon>
        <taxon>Flavobacteriaceae</taxon>
        <taxon>Mesonia</taxon>
    </lineage>
</organism>
<dbReference type="SUPFAM" id="SSF46785">
    <property type="entry name" value="Winged helix' DNA-binding domain"/>
    <property type="match status" value="1"/>
</dbReference>
<sequence length="163" mass="18796">MLKFFLNSNSRAYLRSLEGEFGESTNAIRIELNRFEEAGMLSSTKEGNRKYFKANTQHPLFEEMQNIVRKYVGIDEIIASVVTKIGNLERVYIEGKLARGLTPEVIDLILVGNHIDRQYLTQLISKAEKVVKKPIRYVLLSPENEEKYLQAKQDKPLLIWHVG</sequence>
<keyword evidence="1" id="KW-0238">DNA-binding</keyword>